<keyword evidence="2" id="KW-1185">Reference proteome</keyword>
<protein>
    <submittedName>
        <fullName evidence="1">Uncharacterized protein</fullName>
    </submittedName>
</protein>
<dbReference type="RefSeq" id="YP_010648847.1">
    <property type="nucleotide sequence ID" value="NC_070762.1"/>
</dbReference>
<accession>A0A5Q2F4A2</accession>
<dbReference type="KEGG" id="vg:77924334"/>
<evidence type="ECO:0000313" key="2">
    <source>
        <dbReference type="Proteomes" id="UP000400849"/>
    </source>
</evidence>
<dbReference type="Proteomes" id="UP000400849">
    <property type="component" value="Segment"/>
</dbReference>
<evidence type="ECO:0000313" key="1">
    <source>
        <dbReference type="EMBL" id="QGF20317.1"/>
    </source>
</evidence>
<gene>
    <name evidence="1" type="primary">167</name>
    <name evidence="1" type="ORF">SEA_SIXAMA_167</name>
</gene>
<sequence>MAAQLPIGVSRGRHVELTTKAGNTVAGAYVREKDGTVYLKFTASEGKEAVVSTDLEGIDVFIVGPKVDEADTDD</sequence>
<name>A0A5Q2F4A2_9CAUD</name>
<dbReference type="GeneID" id="77924334"/>
<proteinExistence type="predicted"/>
<organism evidence="1 2">
    <name type="scientific">Gordonia phage Sixama</name>
    <dbReference type="NCBI Taxonomy" id="2653271"/>
    <lineage>
        <taxon>Viruses</taxon>
        <taxon>Duplodnaviria</taxon>
        <taxon>Heunggongvirae</taxon>
        <taxon>Uroviricota</taxon>
        <taxon>Caudoviricetes</taxon>
        <taxon>Sixamavirus</taxon>
        <taxon>Sixamavirus sixama</taxon>
    </lineage>
</organism>
<reference evidence="1 2" key="1">
    <citation type="submission" date="2019-09" db="EMBL/GenBank/DDBJ databases">
        <authorList>
            <person name="Christie C.A."/>
            <person name="Diallo A.S."/>
            <person name="Dixon Z."/>
            <person name="McIntosh P.M."/>
            <person name="Murthy K.H."/>
            <person name="Rosen M.G."/>
            <person name="Simpson L.M."/>
            <person name="Koustas K."/>
            <person name="Fogarty M.P."/>
            <person name="Molloy S.D."/>
            <person name="Garlena R.A."/>
            <person name="Russell D.A."/>
            <person name="Pope W.H."/>
            <person name="Jacobs-Sera D."/>
            <person name="Hatfull G.F."/>
        </authorList>
    </citation>
    <scope>NUCLEOTIDE SEQUENCE [LARGE SCALE GENOMIC DNA]</scope>
</reference>
<dbReference type="EMBL" id="MN484601">
    <property type="protein sequence ID" value="QGF20317.1"/>
    <property type="molecule type" value="Genomic_DNA"/>
</dbReference>